<dbReference type="PROSITE" id="PS51383">
    <property type="entry name" value="YJEF_C_3"/>
    <property type="match status" value="1"/>
</dbReference>
<feature type="binding site" evidence="17">
    <location>
        <position position="345"/>
    </location>
    <ligand>
        <name>(6S)-NADPHX</name>
        <dbReference type="ChEBI" id="CHEBI:64076"/>
    </ligand>
</feature>
<dbReference type="GO" id="GO:0110051">
    <property type="term" value="P:metabolite repair"/>
    <property type="evidence" value="ECO:0007669"/>
    <property type="project" value="TreeGrafter"/>
</dbReference>
<accession>A0A444J0Y2</accession>
<keyword evidence="13" id="KW-0511">Multifunctional enzyme</keyword>
<dbReference type="NCBIfam" id="TIGR00197">
    <property type="entry name" value="yjeF_nterm"/>
    <property type="match status" value="1"/>
</dbReference>
<comment type="function">
    <text evidence="17">Catalyzes the dehydration of the S-form of NAD(P)HX at the expense of ADP, which is converted to AMP. Together with NAD(P)HX epimerase, which catalyzes the epimerization of the S- and R-forms, the enzyme allows the repair of both epimers of NAD(P)HX, a damaged form of NAD(P)H that is a result of enzymatic or heat-dependent hydration.</text>
</comment>
<keyword evidence="6 17" id="KW-0547">Nucleotide-binding</keyword>
<feature type="binding site" evidence="18">
    <location>
        <begin position="141"/>
        <end position="147"/>
    </location>
    <ligand>
        <name>(6S)-NADPHX</name>
        <dbReference type="ChEBI" id="CHEBI:64076"/>
    </ligand>
</feature>
<dbReference type="HAMAP" id="MF_01966">
    <property type="entry name" value="NADHX_epimerase"/>
    <property type="match status" value="1"/>
</dbReference>
<evidence type="ECO:0000259" key="21">
    <source>
        <dbReference type="PROSITE" id="PS51385"/>
    </source>
</evidence>
<evidence type="ECO:0000256" key="4">
    <source>
        <dbReference type="ARBA" id="ARBA00009524"/>
    </source>
</evidence>
<evidence type="ECO:0000313" key="23">
    <source>
        <dbReference type="Proteomes" id="UP000287853"/>
    </source>
</evidence>
<comment type="caution">
    <text evidence="18">Lacks conserved residue(s) required for the propagation of feature annotation.</text>
</comment>
<keyword evidence="12 17" id="KW-0456">Lyase</keyword>
<feature type="domain" description="YjeF N-terminal" evidence="21">
    <location>
        <begin position="9"/>
        <end position="230"/>
    </location>
</feature>
<dbReference type="EMBL" id="MTKO01000055">
    <property type="protein sequence ID" value="RWX46692.1"/>
    <property type="molecule type" value="Genomic_DNA"/>
</dbReference>
<dbReference type="CDD" id="cd01171">
    <property type="entry name" value="YXKO-related"/>
    <property type="match status" value="1"/>
</dbReference>
<keyword evidence="5 18" id="KW-0479">Metal-binding</keyword>
<keyword evidence="7 17" id="KW-0067">ATP-binding</keyword>
<comment type="cofactor">
    <cofactor evidence="18 19">
        <name>K(+)</name>
        <dbReference type="ChEBI" id="CHEBI:29103"/>
    </cofactor>
    <text evidence="18 19">Binds 1 potassium ion per subunit.</text>
</comment>
<dbReference type="AlphaFoldDB" id="A0A444J0Y2"/>
<dbReference type="Pfam" id="PF01256">
    <property type="entry name" value="Carb_kinase"/>
    <property type="match status" value="1"/>
</dbReference>
<evidence type="ECO:0000256" key="16">
    <source>
        <dbReference type="ARBA" id="ARBA00049209"/>
    </source>
</evidence>
<evidence type="ECO:0000256" key="6">
    <source>
        <dbReference type="ARBA" id="ARBA00022741"/>
    </source>
</evidence>
<evidence type="ECO:0000256" key="5">
    <source>
        <dbReference type="ARBA" id="ARBA00022723"/>
    </source>
</evidence>
<dbReference type="SUPFAM" id="SSF53613">
    <property type="entry name" value="Ribokinase-like"/>
    <property type="match status" value="1"/>
</dbReference>
<feature type="domain" description="YjeF C-terminal" evidence="20">
    <location>
        <begin position="240"/>
        <end position="530"/>
    </location>
</feature>
<dbReference type="SUPFAM" id="SSF64153">
    <property type="entry name" value="YjeF N-terminal domain-like"/>
    <property type="match status" value="1"/>
</dbReference>
<evidence type="ECO:0000256" key="15">
    <source>
        <dbReference type="ARBA" id="ARBA00048238"/>
    </source>
</evidence>
<comment type="catalytic activity">
    <reaction evidence="1 18 19">
        <text>(6R)-NADHX = (6S)-NADHX</text>
        <dbReference type="Rhea" id="RHEA:32215"/>
        <dbReference type="ChEBI" id="CHEBI:64074"/>
        <dbReference type="ChEBI" id="CHEBI:64075"/>
        <dbReference type="EC" id="5.1.99.6"/>
    </reaction>
</comment>
<sequence>MKIATSGQMQALDRTSIEDIGIPGVVLMENAGKGTVDAMEQEYGTVQGKTVCIFIGPGNNGGDGLVIARHVAQRGGRPFLVYLINPEKLSGDARINTRICSKLGLIQYIVHHGDEVRQLKELIRQLHFRHPVHSLVDALFGTGLSRKIEGYFADVIRFIKTLASDRKWPVVAVDIPSGLCADTGTLLGRAVRADLTVTYGLAKPGHFLHGGPMVGKLTVLDISIPKRVIKQADLPGRVLDHCEIAHCVQERRTATHKGTYGHLFILAGSEGKTGAALLAGKGALHSGCGLVTLGVPAELNPIFEISLPEAMTVPLPNSSTFFCAADYDLICEQFVGRGALVIGPGMGTDPETGLLVRRLYRKLKLPMIIDADALNLLAAEPGGLRKSGGVRILTPHPGEMSRLTGKTVADIQKDRLAAAGRLAKDLMHDKMHAEHEIIVVLKGAGTVLSSSKGNWAINSSGNHGMATGGMGDVLAGLIGGLLVQGYTPWDAAAIGVYQHGLAADLLAEHQSHGFTASEVAAALPRAFMRITGSD</sequence>
<evidence type="ECO:0000256" key="18">
    <source>
        <dbReference type="HAMAP-Rule" id="MF_01966"/>
    </source>
</evidence>
<proteinExistence type="inferred from homology"/>
<evidence type="ECO:0000256" key="8">
    <source>
        <dbReference type="ARBA" id="ARBA00022857"/>
    </source>
</evidence>
<dbReference type="EC" id="5.1.99.6" evidence="19"/>
<keyword evidence="9 18" id="KW-0630">Potassium</keyword>
<name>A0A444J0Y2_9BACT</name>
<dbReference type="InterPro" id="IPR030677">
    <property type="entry name" value="Nnr"/>
</dbReference>
<feature type="binding site" evidence="18">
    <location>
        <position position="137"/>
    </location>
    <ligand>
        <name>K(+)</name>
        <dbReference type="ChEBI" id="CHEBI:29103"/>
    </ligand>
</feature>
<dbReference type="InterPro" id="IPR017953">
    <property type="entry name" value="Carbohydrate_kinase_pred_CS"/>
</dbReference>
<dbReference type="InterPro" id="IPR004443">
    <property type="entry name" value="YjeF_N_dom"/>
</dbReference>
<comment type="subunit">
    <text evidence="17">Homotetramer.</text>
</comment>
<dbReference type="Gene3D" id="3.40.50.10260">
    <property type="entry name" value="YjeF N-terminal domain"/>
    <property type="match status" value="1"/>
</dbReference>
<dbReference type="InterPro" id="IPR000631">
    <property type="entry name" value="CARKD"/>
</dbReference>
<dbReference type="PIRSF" id="PIRSF017184">
    <property type="entry name" value="Nnr"/>
    <property type="match status" value="1"/>
</dbReference>
<evidence type="ECO:0000256" key="14">
    <source>
        <dbReference type="ARBA" id="ARBA00025153"/>
    </source>
</evidence>
<evidence type="ECO:0000256" key="11">
    <source>
        <dbReference type="ARBA" id="ARBA00023235"/>
    </source>
</evidence>
<keyword evidence="10 17" id="KW-0520">NAD</keyword>
<keyword evidence="8 17" id="KW-0521">NADP</keyword>
<keyword evidence="23" id="KW-1185">Reference proteome</keyword>
<dbReference type="HAMAP" id="MF_01965">
    <property type="entry name" value="NADHX_dehydratase"/>
    <property type="match status" value="1"/>
</dbReference>
<feature type="binding site" evidence="18">
    <location>
        <position position="174"/>
    </location>
    <ligand>
        <name>(6S)-NADPHX</name>
        <dbReference type="ChEBI" id="CHEBI:64076"/>
    </ligand>
</feature>
<protein>
    <recommendedName>
        <fullName evidence="19">Bifunctional NAD(P)H-hydrate repair enzyme</fullName>
    </recommendedName>
    <alternativeName>
        <fullName evidence="19">Nicotinamide nucleotide repair protein</fullName>
    </alternativeName>
    <domain>
        <recommendedName>
            <fullName evidence="19">ADP-dependent (S)-NAD(P)H-hydrate dehydratase</fullName>
            <ecNumber evidence="19">4.2.1.136</ecNumber>
        </recommendedName>
        <alternativeName>
            <fullName evidence="19">ADP-dependent NAD(P)HX dehydratase</fullName>
        </alternativeName>
    </domain>
    <domain>
        <recommendedName>
            <fullName evidence="19">NAD(P)H-hydrate epimerase</fullName>
            <ecNumber evidence="19">5.1.99.6</ecNumber>
        </recommendedName>
    </domain>
</protein>
<feature type="binding site" evidence="18">
    <location>
        <position position="177"/>
    </location>
    <ligand>
        <name>K(+)</name>
        <dbReference type="ChEBI" id="CHEBI:29103"/>
    </ligand>
</feature>
<dbReference type="Pfam" id="PF03853">
    <property type="entry name" value="YjeF_N"/>
    <property type="match status" value="1"/>
</dbReference>
<comment type="similarity">
    <text evidence="17">Belongs to the NnrD/CARKD family.</text>
</comment>
<dbReference type="EC" id="4.2.1.136" evidence="19"/>
<evidence type="ECO:0000256" key="7">
    <source>
        <dbReference type="ARBA" id="ARBA00022840"/>
    </source>
</evidence>
<keyword evidence="11 18" id="KW-0413">Isomerase</keyword>
<dbReference type="Gene3D" id="3.40.1190.20">
    <property type="match status" value="1"/>
</dbReference>
<comment type="similarity">
    <text evidence="3 19">In the N-terminal section; belongs to the NnrE/AIBP family.</text>
</comment>
<evidence type="ECO:0000256" key="13">
    <source>
        <dbReference type="ARBA" id="ARBA00023268"/>
    </source>
</evidence>
<dbReference type="InterPro" id="IPR036652">
    <property type="entry name" value="YjeF_N_dom_sf"/>
</dbReference>
<feature type="binding site" evidence="17">
    <location>
        <position position="275"/>
    </location>
    <ligand>
        <name>(6S)-NADPHX</name>
        <dbReference type="ChEBI" id="CHEBI:64076"/>
    </ligand>
</feature>
<evidence type="ECO:0000256" key="17">
    <source>
        <dbReference type="HAMAP-Rule" id="MF_01965"/>
    </source>
</evidence>
<evidence type="ECO:0000313" key="22">
    <source>
        <dbReference type="EMBL" id="RWX46692.1"/>
    </source>
</evidence>
<reference evidence="22 23" key="1">
    <citation type="submission" date="2017-01" db="EMBL/GenBank/DDBJ databases">
        <title>The cable genome- insights into the physiology and evolution of filamentous bacteria capable of sulfide oxidation via long distance electron transfer.</title>
        <authorList>
            <person name="Schreiber L."/>
            <person name="Bjerg J.T."/>
            <person name="Boggild A."/>
            <person name="Van De Vossenberg J."/>
            <person name="Meysman F."/>
            <person name="Nielsen L.P."/>
            <person name="Schramm A."/>
            <person name="Kjeldsen K.U."/>
        </authorList>
    </citation>
    <scope>NUCLEOTIDE SEQUENCE [LARGE SCALE GENOMIC DNA]</scope>
    <source>
        <strain evidence="22">MCF</strain>
    </source>
</reference>
<feature type="binding site" evidence="17">
    <location>
        <begin position="442"/>
        <end position="446"/>
    </location>
    <ligand>
        <name>AMP</name>
        <dbReference type="ChEBI" id="CHEBI:456215"/>
    </ligand>
</feature>
<dbReference type="NCBIfam" id="TIGR00196">
    <property type="entry name" value="yjeF_cterm"/>
    <property type="match status" value="1"/>
</dbReference>
<comment type="catalytic activity">
    <reaction evidence="15 17 19">
        <text>(6S)-NADHX + ADP = AMP + phosphate + NADH + H(+)</text>
        <dbReference type="Rhea" id="RHEA:32223"/>
        <dbReference type="ChEBI" id="CHEBI:15378"/>
        <dbReference type="ChEBI" id="CHEBI:43474"/>
        <dbReference type="ChEBI" id="CHEBI:57945"/>
        <dbReference type="ChEBI" id="CHEBI:64074"/>
        <dbReference type="ChEBI" id="CHEBI:456215"/>
        <dbReference type="ChEBI" id="CHEBI:456216"/>
        <dbReference type="EC" id="4.2.1.136"/>
    </reaction>
</comment>
<comment type="function">
    <text evidence="18">Catalyzes the epimerization of the S- and R-forms of NAD(P)HX, a damaged form of NAD(P)H that is a result of enzymatic or heat-dependent hydration. This is a prerequisite for the S-specific NAD(P)H-hydrate dehydratase to allow the repair of both epimers of NAD(P)HX.</text>
</comment>
<feature type="binding site" evidence="18">
    <location>
        <begin position="59"/>
        <end position="63"/>
    </location>
    <ligand>
        <name>(6S)-NADPHX</name>
        <dbReference type="ChEBI" id="CHEBI:64076"/>
    </ligand>
</feature>
<dbReference type="GO" id="GO:0052856">
    <property type="term" value="F:NAD(P)HX epimerase activity"/>
    <property type="evidence" value="ECO:0007669"/>
    <property type="project" value="UniProtKB-UniRule"/>
</dbReference>
<evidence type="ECO:0000259" key="20">
    <source>
        <dbReference type="PROSITE" id="PS51383"/>
    </source>
</evidence>
<dbReference type="PROSITE" id="PS01050">
    <property type="entry name" value="YJEF_C_2"/>
    <property type="match status" value="1"/>
</dbReference>
<gene>
    <name evidence="18" type="primary">nnrE</name>
    <name evidence="17" type="synonym">nnrD</name>
    <name evidence="22" type="ORF">H206_01913</name>
</gene>
<comment type="catalytic activity">
    <reaction evidence="2 18 19">
        <text>(6R)-NADPHX = (6S)-NADPHX</text>
        <dbReference type="Rhea" id="RHEA:32227"/>
        <dbReference type="ChEBI" id="CHEBI:64076"/>
        <dbReference type="ChEBI" id="CHEBI:64077"/>
        <dbReference type="EC" id="5.1.99.6"/>
    </reaction>
</comment>
<comment type="similarity">
    <text evidence="4 19">In the C-terminal section; belongs to the NnrD/CARKD family.</text>
</comment>
<evidence type="ECO:0000256" key="12">
    <source>
        <dbReference type="ARBA" id="ARBA00023239"/>
    </source>
</evidence>
<comment type="function">
    <text evidence="14 19">Bifunctional enzyme that catalyzes the epimerization of the S- and R-forms of NAD(P)HX and the dehydration of the S-form of NAD(P)HX at the expense of ADP, which is converted to AMP. This allows the repair of both epimers of NAD(P)HX, a damaged form of NAD(P)H that is a result of enzymatic or heat-dependent hydration.</text>
</comment>
<dbReference type="GO" id="GO:0046496">
    <property type="term" value="P:nicotinamide nucleotide metabolic process"/>
    <property type="evidence" value="ECO:0007669"/>
    <property type="project" value="UniProtKB-UniRule"/>
</dbReference>
<dbReference type="Proteomes" id="UP000287853">
    <property type="component" value="Unassembled WGS sequence"/>
</dbReference>
<feature type="binding site" evidence="17">
    <location>
        <position position="471"/>
    </location>
    <ligand>
        <name>AMP</name>
        <dbReference type="ChEBI" id="CHEBI:456215"/>
    </ligand>
</feature>
<dbReference type="PANTHER" id="PTHR12592:SF0">
    <property type="entry name" value="ATP-DEPENDENT (S)-NAD(P)H-HYDRATE DEHYDRATASE"/>
    <property type="match status" value="1"/>
</dbReference>
<dbReference type="PANTHER" id="PTHR12592">
    <property type="entry name" value="ATP-DEPENDENT (S)-NAD(P)H-HYDRATE DEHYDRATASE FAMILY MEMBER"/>
    <property type="match status" value="1"/>
</dbReference>
<dbReference type="PROSITE" id="PS51385">
    <property type="entry name" value="YJEF_N"/>
    <property type="match status" value="1"/>
</dbReference>
<organism evidence="22 23">
    <name type="scientific">Candidatus Electrothrix aarhusensis</name>
    <dbReference type="NCBI Taxonomy" id="1859131"/>
    <lineage>
        <taxon>Bacteria</taxon>
        <taxon>Pseudomonadati</taxon>
        <taxon>Thermodesulfobacteriota</taxon>
        <taxon>Desulfobulbia</taxon>
        <taxon>Desulfobulbales</taxon>
        <taxon>Desulfobulbaceae</taxon>
        <taxon>Candidatus Electrothrix</taxon>
    </lineage>
</organism>
<evidence type="ECO:0000256" key="19">
    <source>
        <dbReference type="PIRNR" id="PIRNR017184"/>
    </source>
</evidence>
<feature type="binding site" evidence="17">
    <location>
        <position position="396"/>
    </location>
    <ligand>
        <name>(6S)-NADPHX</name>
        <dbReference type="ChEBI" id="CHEBI:64076"/>
    </ligand>
</feature>
<dbReference type="GO" id="GO:0052855">
    <property type="term" value="F:ADP-dependent NAD(P)H-hydrate dehydratase activity"/>
    <property type="evidence" value="ECO:0007669"/>
    <property type="project" value="UniProtKB-UniRule"/>
</dbReference>
<comment type="caution">
    <text evidence="22">The sequence shown here is derived from an EMBL/GenBank/DDBJ whole genome shotgun (WGS) entry which is preliminary data.</text>
</comment>
<dbReference type="GO" id="GO:0005524">
    <property type="term" value="F:ATP binding"/>
    <property type="evidence" value="ECO:0007669"/>
    <property type="project" value="UniProtKB-UniRule"/>
</dbReference>
<evidence type="ECO:0000256" key="3">
    <source>
        <dbReference type="ARBA" id="ARBA00006001"/>
    </source>
</evidence>
<evidence type="ECO:0000256" key="9">
    <source>
        <dbReference type="ARBA" id="ARBA00022958"/>
    </source>
</evidence>
<comment type="cofactor">
    <cofactor evidence="17">
        <name>Mg(2+)</name>
        <dbReference type="ChEBI" id="CHEBI:18420"/>
    </cofactor>
</comment>
<evidence type="ECO:0000256" key="2">
    <source>
        <dbReference type="ARBA" id="ARBA00000909"/>
    </source>
</evidence>
<comment type="similarity">
    <text evidence="18">Belongs to the NnrE/AIBP family.</text>
</comment>
<feature type="binding site" evidence="17">
    <location>
        <position position="472"/>
    </location>
    <ligand>
        <name>(6S)-NADPHX</name>
        <dbReference type="ChEBI" id="CHEBI:64076"/>
    </ligand>
</feature>
<comment type="catalytic activity">
    <reaction evidence="16 17 19">
        <text>(6S)-NADPHX + ADP = AMP + phosphate + NADPH + H(+)</text>
        <dbReference type="Rhea" id="RHEA:32235"/>
        <dbReference type="ChEBI" id="CHEBI:15378"/>
        <dbReference type="ChEBI" id="CHEBI:43474"/>
        <dbReference type="ChEBI" id="CHEBI:57783"/>
        <dbReference type="ChEBI" id="CHEBI:64076"/>
        <dbReference type="ChEBI" id="CHEBI:456215"/>
        <dbReference type="ChEBI" id="CHEBI:456216"/>
        <dbReference type="EC" id="4.2.1.136"/>
    </reaction>
</comment>
<dbReference type="InterPro" id="IPR029056">
    <property type="entry name" value="Ribokinase-like"/>
</dbReference>
<evidence type="ECO:0000256" key="1">
    <source>
        <dbReference type="ARBA" id="ARBA00000013"/>
    </source>
</evidence>
<evidence type="ECO:0000256" key="10">
    <source>
        <dbReference type="ARBA" id="ARBA00023027"/>
    </source>
</evidence>
<feature type="binding site" evidence="18">
    <location>
        <position position="60"/>
    </location>
    <ligand>
        <name>K(+)</name>
        <dbReference type="ChEBI" id="CHEBI:29103"/>
    </ligand>
</feature>
<dbReference type="GO" id="GO:0046872">
    <property type="term" value="F:metal ion binding"/>
    <property type="evidence" value="ECO:0007669"/>
    <property type="project" value="UniProtKB-UniRule"/>
</dbReference>